<sequence>MNFSLCYFSATFHFIIGDDKKTKVPIKERLFTKLQVKILRKPSTMEATDRQL</sequence>
<name>A0A1L8R7K1_9ENTE</name>
<organism evidence="1 2">
    <name type="scientific">Enterococcus canintestini</name>
    <dbReference type="NCBI Taxonomy" id="317010"/>
    <lineage>
        <taxon>Bacteria</taxon>
        <taxon>Bacillati</taxon>
        <taxon>Bacillota</taxon>
        <taxon>Bacilli</taxon>
        <taxon>Lactobacillales</taxon>
        <taxon>Enterococcaceae</taxon>
        <taxon>Enterococcus</taxon>
    </lineage>
</organism>
<dbReference type="EMBL" id="JXKG01000005">
    <property type="protein sequence ID" value="OJG15729.1"/>
    <property type="molecule type" value="Genomic_DNA"/>
</dbReference>
<accession>A0A1L8R7K1</accession>
<dbReference type="STRING" id="317010.RU96_GL002034"/>
<dbReference type="Proteomes" id="UP000182835">
    <property type="component" value="Unassembled WGS sequence"/>
</dbReference>
<gene>
    <name evidence="1" type="ORF">RU96_GL002034</name>
</gene>
<reference evidence="1 2" key="1">
    <citation type="submission" date="2014-12" db="EMBL/GenBank/DDBJ databases">
        <title>Draft genome sequences of 29 type strains of Enterococci.</title>
        <authorList>
            <person name="Zhong Z."/>
            <person name="Sun Z."/>
            <person name="Liu W."/>
            <person name="Zhang W."/>
            <person name="Zhang H."/>
        </authorList>
    </citation>
    <scope>NUCLEOTIDE SEQUENCE [LARGE SCALE GENOMIC DNA]</scope>
    <source>
        <strain evidence="1 2">DSM 21207</strain>
    </source>
</reference>
<evidence type="ECO:0000313" key="1">
    <source>
        <dbReference type="EMBL" id="OJG15729.1"/>
    </source>
</evidence>
<dbReference type="AlphaFoldDB" id="A0A1L8R7K1"/>
<protein>
    <submittedName>
        <fullName evidence="1">Uncharacterized protein</fullName>
    </submittedName>
</protein>
<evidence type="ECO:0000313" key="2">
    <source>
        <dbReference type="Proteomes" id="UP000182835"/>
    </source>
</evidence>
<comment type="caution">
    <text evidence="1">The sequence shown here is derived from an EMBL/GenBank/DDBJ whole genome shotgun (WGS) entry which is preliminary data.</text>
</comment>
<proteinExistence type="predicted"/>